<feature type="region of interest" description="Disordered" evidence="1">
    <location>
        <begin position="1"/>
        <end position="40"/>
    </location>
</feature>
<proteinExistence type="predicted"/>
<organism evidence="2 3">
    <name type="scientific">Tulasnella calospora MUT 4182</name>
    <dbReference type="NCBI Taxonomy" id="1051891"/>
    <lineage>
        <taxon>Eukaryota</taxon>
        <taxon>Fungi</taxon>
        <taxon>Dikarya</taxon>
        <taxon>Basidiomycota</taxon>
        <taxon>Agaricomycotina</taxon>
        <taxon>Agaricomycetes</taxon>
        <taxon>Cantharellales</taxon>
        <taxon>Tulasnellaceae</taxon>
        <taxon>Tulasnella</taxon>
    </lineage>
</organism>
<dbReference type="AlphaFoldDB" id="A0A0C3KIZ4"/>
<dbReference type="HOGENOM" id="CLU_2962594_0_0_1"/>
<accession>A0A0C3KIZ4</accession>
<protein>
    <submittedName>
        <fullName evidence="2">Uncharacterized protein</fullName>
    </submittedName>
</protein>
<reference evidence="3" key="2">
    <citation type="submission" date="2015-01" db="EMBL/GenBank/DDBJ databases">
        <title>Evolutionary Origins and Diversification of the Mycorrhizal Mutualists.</title>
        <authorList>
            <consortium name="DOE Joint Genome Institute"/>
            <consortium name="Mycorrhizal Genomics Consortium"/>
            <person name="Kohler A."/>
            <person name="Kuo A."/>
            <person name="Nagy L.G."/>
            <person name="Floudas D."/>
            <person name="Copeland A."/>
            <person name="Barry K.W."/>
            <person name="Cichocki N."/>
            <person name="Veneault-Fourrey C."/>
            <person name="LaButti K."/>
            <person name="Lindquist E.A."/>
            <person name="Lipzen A."/>
            <person name="Lundell T."/>
            <person name="Morin E."/>
            <person name="Murat C."/>
            <person name="Riley R."/>
            <person name="Ohm R."/>
            <person name="Sun H."/>
            <person name="Tunlid A."/>
            <person name="Henrissat B."/>
            <person name="Grigoriev I.V."/>
            <person name="Hibbett D.S."/>
            <person name="Martin F."/>
        </authorList>
    </citation>
    <scope>NUCLEOTIDE SEQUENCE [LARGE SCALE GENOMIC DNA]</scope>
    <source>
        <strain evidence="3">MUT 4182</strain>
    </source>
</reference>
<name>A0A0C3KIZ4_9AGAM</name>
<dbReference type="Proteomes" id="UP000054248">
    <property type="component" value="Unassembled WGS sequence"/>
</dbReference>
<evidence type="ECO:0000313" key="2">
    <source>
        <dbReference type="EMBL" id="KIO21418.1"/>
    </source>
</evidence>
<dbReference type="EMBL" id="KN823139">
    <property type="protein sequence ID" value="KIO21418.1"/>
    <property type="molecule type" value="Genomic_DNA"/>
</dbReference>
<gene>
    <name evidence="2" type="ORF">M407DRAFT_29009</name>
</gene>
<evidence type="ECO:0000313" key="3">
    <source>
        <dbReference type="Proteomes" id="UP000054248"/>
    </source>
</evidence>
<reference evidence="2 3" key="1">
    <citation type="submission" date="2014-04" db="EMBL/GenBank/DDBJ databases">
        <authorList>
            <consortium name="DOE Joint Genome Institute"/>
            <person name="Kuo A."/>
            <person name="Girlanda M."/>
            <person name="Perotto S."/>
            <person name="Kohler A."/>
            <person name="Nagy L.G."/>
            <person name="Floudas D."/>
            <person name="Copeland A."/>
            <person name="Barry K.W."/>
            <person name="Cichocki N."/>
            <person name="Veneault-Fourrey C."/>
            <person name="LaButti K."/>
            <person name="Lindquist E.A."/>
            <person name="Lipzen A."/>
            <person name="Lundell T."/>
            <person name="Morin E."/>
            <person name="Murat C."/>
            <person name="Sun H."/>
            <person name="Tunlid A."/>
            <person name="Henrissat B."/>
            <person name="Grigoriev I.V."/>
            <person name="Hibbett D.S."/>
            <person name="Martin F."/>
            <person name="Nordberg H.P."/>
            <person name="Cantor M.N."/>
            <person name="Hua S.X."/>
        </authorList>
    </citation>
    <scope>NUCLEOTIDE SEQUENCE [LARGE SCALE GENOMIC DNA]</scope>
    <source>
        <strain evidence="2 3">MUT 4182</strain>
    </source>
</reference>
<keyword evidence="3" id="KW-1185">Reference proteome</keyword>
<sequence length="59" mass="6105">MGVIPATHGRKGKVQTPPPQSATSGAVADHETRNPLLVPSRRYVITPGTLVLPPPGEPG</sequence>
<evidence type="ECO:0000256" key="1">
    <source>
        <dbReference type="SAM" id="MobiDB-lite"/>
    </source>
</evidence>